<dbReference type="Pfam" id="PF12478">
    <property type="entry name" value="UBAP2-Lig"/>
    <property type="match status" value="1"/>
</dbReference>
<dbReference type="PANTHER" id="PTHR16308">
    <property type="entry name" value="UBIQUITIN ASSOCIATED PROTEIN 2-LIKE/LINGERER"/>
    <property type="match status" value="1"/>
</dbReference>
<reference evidence="5 6" key="1">
    <citation type="journal article" date="2019" name="Sci. Data">
        <title>Hybrid genome assembly and annotation of Danionella translucida.</title>
        <authorList>
            <person name="Kadobianskyi M."/>
            <person name="Schulze L."/>
            <person name="Schuelke M."/>
            <person name="Judkewitz B."/>
        </authorList>
    </citation>
    <scope>NUCLEOTIDE SEQUENCE [LARGE SCALE GENOMIC DNA]</scope>
    <source>
        <strain evidence="5 6">Bolton</strain>
    </source>
</reference>
<feature type="compositionally biased region" description="Polar residues" evidence="4">
    <location>
        <begin position="74"/>
        <end position="130"/>
    </location>
</feature>
<dbReference type="STRING" id="623744.A0A553N422"/>
<feature type="non-terminal residue" evidence="5">
    <location>
        <position position="1"/>
    </location>
</feature>
<accession>A0A553N422</accession>
<dbReference type="InterPro" id="IPR022166">
    <property type="entry name" value="UBAP2/Lig"/>
</dbReference>
<protein>
    <submittedName>
        <fullName evidence="5">Uncharacterized protein</fullName>
    </submittedName>
</protein>
<feature type="region of interest" description="Disordered" evidence="4">
    <location>
        <begin position="309"/>
        <end position="376"/>
    </location>
</feature>
<dbReference type="EMBL" id="SRMA01027074">
    <property type="protein sequence ID" value="TRY60181.1"/>
    <property type="molecule type" value="Genomic_DNA"/>
</dbReference>
<feature type="compositionally biased region" description="Low complexity" evidence="4">
    <location>
        <begin position="43"/>
        <end position="59"/>
    </location>
</feature>
<evidence type="ECO:0000256" key="1">
    <source>
        <dbReference type="ARBA" id="ARBA00004496"/>
    </source>
</evidence>
<feature type="compositionally biased region" description="Low complexity" evidence="4">
    <location>
        <begin position="339"/>
        <end position="370"/>
    </location>
</feature>
<dbReference type="GO" id="GO:0005737">
    <property type="term" value="C:cytoplasm"/>
    <property type="evidence" value="ECO:0007669"/>
    <property type="project" value="UniProtKB-SubCell"/>
</dbReference>
<evidence type="ECO:0000256" key="2">
    <source>
        <dbReference type="ARBA" id="ARBA00022490"/>
    </source>
</evidence>
<dbReference type="InterPro" id="IPR051833">
    <property type="entry name" value="TC-DDR_regulator"/>
</dbReference>
<name>A0A553N422_9TELE</name>
<dbReference type="OrthoDB" id="5918007at2759"/>
<comment type="subcellular location">
    <subcellularLocation>
        <location evidence="1">Cytoplasm</location>
    </subcellularLocation>
</comment>
<evidence type="ECO:0000313" key="6">
    <source>
        <dbReference type="Proteomes" id="UP000316079"/>
    </source>
</evidence>
<feature type="region of interest" description="Disordered" evidence="4">
    <location>
        <begin position="535"/>
        <end position="573"/>
    </location>
</feature>
<keyword evidence="3" id="KW-0597">Phosphoprotein</keyword>
<keyword evidence="6" id="KW-1185">Reference proteome</keyword>
<dbReference type="AlphaFoldDB" id="A0A553N422"/>
<feature type="compositionally biased region" description="Low complexity" evidence="4">
    <location>
        <begin position="538"/>
        <end position="570"/>
    </location>
</feature>
<dbReference type="Proteomes" id="UP000316079">
    <property type="component" value="Unassembled WGS sequence"/>
</dbReference>
<evidence type="ECO:0000313" key="5">
    <source>
        <dbReference type="EMBL" id="TRY60181.1"/>
    </source>
</evidence>
<proteinExistence type="predicted"/>
<dbReference type="PANTHER" id="PTHR16308:SF20">
    <property type="entry name" value="UBIQUITIN ASSOCIATED PROTEIN 2B ISOFORM X1"/>
    <property type="match status" value="1"/>
</dbReference>
<evidence type="ECO:0000256" key="3">
    <source>
        <dbReference type="ARBA" id="ARBA00022553"/>
    </source>
</evidence>
<organism evidence="5 6">
    <name type="scientific">Danionella cerebrum</name>
    <dbReference type="NCBI Taxonomy" id="2873325"/>
    <lineage>
        <taxon>Eukaryota</taxon>
        <taxon>Metazoa</taxon>
        <taxon>Chordata</taxon>
        <taxon>Craniata</taxon>
        <taxon>Vertebrata</taxon>
        <taxon>Euteleostomi</taxon>
        <taxon>Actinopterygii</taxon>
        <taxon>Neopterygii</taxon>
        <taxon>Teleostei</taxon>
        <taxon>Ostariophysi</taxon>
        <taxon>Cypriniformes</taxon>
        <taxon>Danionidae</taxon>
        <taxon>Danioninae</taxon>
        <taxon>Danionella</taxon>
    </lineage>
</organism>
<feature type="compositionally biased region" description="Polar residues" evidence="4">
    <location>
        <begin position="326"/>
        <end position="338"/>
    </location>
</feature>
<feature type="region of interest" description="Disordered" evidence="4">
    <location>
        <begin position="28"/>
        <end position="130"/>
    </location>
</feature>
<comment type="caution">
    <text evidence="5">The sequence shown here is derived from an EMBL/GenBank/DDBJ whole genome shotgun (WGS) entry which is preliminary data.</text>
</comment>
<gene>
    <name evidence="5" type="ORF">DNTS_003792</name>
</gene>
<feature type="compositionally biased region" description="Polar residues" evidence="4">
    <location>
        <begin position="203"/>
        <end position="244"/>
    </location>
</feature>
<dbReference type="GO" id="GO:0005634">
    <property type="term" value="C:nucleus"/>
    <property type="evidence" value="ECO:0007669"/>
    <property type="project" value="TreeGrafter"/>
</dbReference>
<feature type="compositionally biased region" description="Basic and acidic residues" evidence="4">
    <location>
        <begin position="33"/>
        <end position="42"/>
    </location>
</feature>
<evidence type="ECO:0000256" key="4">
    <source>
        <dbReference type="SAM" id="MobiDB-lite"/>
    </source>
</evidence>
<sequence>IPSSAVEMPGSADVSGLNVQFGALDFESESAVDELKPSESPRQESLTSSSTSRALYSSPPAIRESLGSLPPTECTYQSAPLGEPNTSAPSVLTPISASRVETATTTTPLSNGFSESRTSSTQEDLQSSTTQPMSTVLSIESGMPSLSLPLSSSTVTPLPALISHVSSSSPGTCAPSSSSLSTQIATDVNASLPTYPGSVSNTPVMSNGLSAGNQSLSHNGPSTLSAVRSAPLQTNITPSPSNASGKPPPNLAQGVPPMLASQYIMGPSGLLPAYPPIYGYEDLQMMQSRLPMDYYGMAFPGTAMTGRDGGLATNPYSGEPTKFGRTDSNSPAPTNSLSTVPPSQSQQSVVPPQNQGQQNPGQAQQGQTQAFLNPPLPPGYGYTSLPYYPGMPGVPSAFQYGPTVFIPPASTKQHSMGPSSQYQHQAGYSQHTYGPGFDELSQAHAGGEYSKGGYGGNSQTQTKAISNTGKGLSGSVTSELSGTVYTKTQSYDKQGFPAAAGPAFSLPSALGGTGPMNPAGGPGYAPAPYLHILPHQQPPSQASAASPAACRRARASPATAAPPTGQTEPPLHGHDHAVQIHVSAVFCLYREKRMHTLHSLALPCPPPQKFFSTFSIFVLFLLTIRLIL</sequence>
<feature type="region of interest" description="Disordered" evidence="4">
    <location>
        <begin position="203"/>
        <end position="254"/>
    </location>
</feature>
<keyword evidence="2" id="KW-0963">Cytoplasm</keyword>